<evidence type="ECO:0000313" key="1">
    <source>
        <dbReference type="EMBL" id="KAJ8873738.1"/>
    </source>
</evidence>
<name>A0ABQ9GNX9_9NEOP</name>
<organism evidence="1 2">
    <name type="scientific">Dryococelus australis</name>
    <dbReference type="NCBI Taxonomy" id="614101"/>
    <lineage>
        <taxon>Eukaryota</taxon>
        <taxon>Metazoa</taxon>
        <taxon>Ecdysozoa</taxon>
        <taxon>Arthropoda</taxon>
        <taxon>Hexapoda</taxon>
        <taxon>Insecta</taxon>
        <taxon>Pterygota</taxon>
        <taxon>Neoptera</taxon>
        <taxon>Polyneoptera</taxon>
        <taxon>Phasmatodea</taxon>
        <taxon>Verophasmatodea</taxon>
        <taxon>Anareolatae</taxon>
        <taxon>Phasmatidae</taxon>
        <taxon>Eurycanthinae</taxon>
        <taxon>Dryococelus</taxon>
    </lineage>
</organism>
<comment type="caution">
    <text evidence="1">The sequence shown here is derived from an EMBL/GenBank/DDBJ whole genome shotgun (WGS) entry which is preliminary data.</text>
</comment>
<accession>A0ABQ9GNX9</accession>
<proteinExistence type="predicted"/>
<keyword evidence="2" id="KW-1185">Reference proteome</keyword>
<dbReference type="EMBL" id="JARBHB010000010">
    <property type="protein sequence ID" value="KAJ8873738.1"/>
    <property type="molecule type" value="Genomic_DNA"/>
</dbReference>
<reference evidence="1 2" key="1">
    <citation type="submission" date="2023-02" db="EMBL/GenBank/DDBJ databases">
        <title>LHISI_Scaffold_Assembly.</title>
        <authorList>
            <person name="Stuart O.P."/>
            <person name="Cleave R."/>
            <person name="Magrath M.J.L."/>
            <person name="Mikheyev A.S."/>
        </authorList>
    </citation>
    <scope>NUCLEOTIDE SEQUENCE [LARGE SCALE GENOMIC DNA]</scope>
    <source>
        <strain evidence="1">Daus_M_001</strain>
        <tissue evidence="1">Leg muscle</tissue>
    </source>
</reference>
<sequence length="429" mass="48699">MLSSPFLSPSVSLLLTDCYFNNCCSALTLSMQPATSLPSRSPRILFPCSVSPQFPTHPLVYLTRSHCLRIGYSFPNQHATDYRPSSRKLLPHFPQQSPEVPLYLLPHLPMSQIPPRCTAPPPPALAPWREVSQQVASIRGGTCEKVLEFFLPGRHQPSSPVIYVSNVIGPPEEPSFRKHEASTSGVLLQDLHGNVVHVISPQHPKVTRTRLCRNSISDAPTATCYSTHTNSCRGRSHLSWIKTCNLISECICWRNSMNDLWFENVYLYSESLQQPKYQHLAQILWAVDGLGYFPCTDNETVVSQSLALPNSIFIFDDEACEKQLCIQEYFCIGRHVEVDLFYVCQTYSSIPKQLLHGNANVAVLFRIDYLNLRHIYSDHVNTDMTFEKFKELFACCWSDRHGFLTIVKDPPLLKGRYRGGFDQFIIVCQ</sequence>
<evidence type="ECO:0000313" key="2">
    <source>
        <dbReference type="Proteomes" id="UP001159363"/>
    </source>
</evidence>
<protein>
    <submittedName>
        <fullName evidence="1">Uncharacterized protein</fullName>
    </submittedName>
</protein>
<gene>
    <name evidence="1" type="ORF">PR048_024572</name>
</gene>
<dbReference type="Proteomes" id="UP001159363">
    <property type="component" value="Chromosome 9"/>
</dbReference>